<dbReference type="PANTHER" id="PTHR23528:SF1">
    <property type="entry name" value="MAJOR FACILITATOR SUPERFAMILY (MFS) PROFILE DOMAIN-CONTAINING PROTEIN"/>
    <property type="match status" value="1"/>
</dbReference>
<feature type="domain" description="Major facilitator superfamily (MFS) profile" evidence="7">
    <location>
        <begin position="363"/>
        <end position="556"/>
    </location>
</feature>
<dbReference type="Proteomes" id="UP000441772">
    <property type="component" value="Unassembled WGS sequence"/>
</dbReference>
<evidence type="ECO:0000256" key="1">
    <source>
        <dbReference type="ARBA" id="ARBA00004651"/>
    </source>
</evidence>
<feature type="transmembrane region" description="Helical" evidence="6">
    <location>
        <begin position="406"/>
        <end position="432"/>
    </location>
</feature>
<feature type="transmembrane region" description="Helical" evidence="6">
    <location>
        <begin position="505"/>
        <end position="527"/>
    </location>
</feature>
<evidence type="ECO:0000259" key="7">
    <source>
        <dbReference type="PROSITE" id="PS50850"/>
    </source>
</evidence>
<dbReference type="EMBL" id="WBVT01000060">
    <property type="protein sequence ID" value="KAB7788966.1"/>
    <property type="molecule type" value="Genomic_DNA"/>
</dbReference>
<keyword evidence="3 6" id="KW-1133">Transmembrane helix</keyword>
<dbReference type="InterPro" id="IPR020846">
    <property type="entry name" value="MFS_dom"/>
</dbReference>
<sequence>MRDDQQNTAPEPTPAPKPLPGSVYVRPGIDDRPDYDKALTPEDKAAVARLAVHQPRKKVEASVTQAETQAAQMIADGSPAAAAASVDAAVPDMASAYVDMRDPVVSADGQRPDARQVTRLAWGFALAALLSVMAWASLNLLALPALIAYIGWRGPSGEHVALFGQGELADLHIGEIGDGGLAVSWAWGLAVVIIVGVVVSLFAEAGVAALSDRTRTERGRRTPWIAAGGFLAALTTLLLGLNTSVVGIALLWGLTQVGYAMLTVPMAAAFSERVPDKFRPRVVRARGIGQMVGQALGVWLGVGGLVTGGSYLPFITAAVVFVIAGIVPLLVWPKEPSSEALARTPMSSRAFFDRFRAPYHATEFWKAFASRTLVSAGVGIVPMFLWFVAAGLIFRGWFVQGNSTALVMPVGSLIASMALATLAGSVIAAFIAGPAGEYVEDPRYLSAASCVLYAVAVALPMTLLSVTSMILFALIAGFAFGLIDTFGQLLAMSAMPDPLNAGHDLAFFNLSNSAGLLIAALAGAIGVQATGGFAVLFPIAIVCLIASALITLTMRA</sequence>
<feature type="transmembrane region" description="Helical" evidence="6">
    <location>
        <begin position="120"/>
        <end position="152"/>
    </location>
</feature>
<accession>A0A6I1GH15</accession>
<dbReference type="RefSeq" id="WP_152235470.1">
    <property type="nucleotide sequence ID" value="NZ_JBHSKZ010000063.1"/>
</dbReference>
<keyword evidence="9" id="KW-1185">Reference proteome</keyword>
<dbReference type="GO" id="GO:0005886">
    <property type="term" value="C:plasma membrane"/>
    <property type="evidence" value="ECO:0007669"/>
    <property type="project" value="UniProtKB-SubCell"/>
</dbReference>
<keyword evidence="4 6" id="KW-0472">Membrane</keyword>
<feature type="transmembrane region" description="Helical" evidence="6">
    <location>
        <begin position="222"/>
        <end position="241"/>
    </location>
</feature>
<feature type="compositionally biased region" description="Basic and acidic residues" evidence="5">
    <location>
        <begin position="28"/>
        <end position="37"/>
    </location>
</feature>
<feature type="transmembrane region" description="Helical" evidence="6">
    <location>
        <begin position="314"/>
        <end position="333"/>
    </location>
</feature>
<dbReference type="SUPFAM" id="SSF103473">
    <property type="entry name" value="MFS general substrate transporter"/>
    <property type="match status" value="1"/>
</dbReference>
<evidence type="ECO:0000313" key="8">
    <source>
        <dbReference type="EMBL" id="KAB7788966.1"/>
    </source>
</evidence>
<feature type="region of interest" description="Disordered" evidence="5">
    <location>
        <begin position="1"/>
        <end position="37"/>
    </location>
</feature>
<comment type="subcellular location">
    <subcellularLocation>
        <location evidence="1">Cell membrane</location>
        <topology evidence="1">Multi-pass membrane protein</topology>
    </subcellularLocation>
</comment>
<dbReference type="GO" id="GO:0022857">
    <property type="term" value="F:transmembrane transporter activity"/>
    <property type="evidence" value="ECO:0007669"/>
    <property type="project" value="InterPro"/>
</dbReference>
<proteinExistence type="predicted"/>
<dbReference type="PROSITE" id="PS50850">
    <property type="entry name" value="MFS"/>
    <property type="match status" value="1"/>
</dbReference>
<dbReference type="InterPro" id="IPR036259">
    <property type="entry name" value="MFS_trans_sf"/>
</dbReference>
<gene>
    <name evidence="8" type="ORF">F7D09_2074</name>
</gene>
<evidence type="ECO:0000256" key="6">
    <source>
        <dbReference type="SAM" id="Phobius"/>
    </source>
</evidence>
<reference evidence="8 9" key="1">
    <citation type="submission" date="2019-09" db="EMBL/GenBank/DDBJ databases">
        <title>Characterization of the phylogenetic diversity of two novel species belonging to the genus Bifidobacterium: Bifidobacterium cebidarum sp. nov. and Bifidobacterium leontopitheci sp. nov.</title>
        <authorList>
            <person name="Lugli G.A."/>
            <person name="Duranti S."/>
            <person name="Milani C."/>
            <person name="Turroni F."/>
            <person name="Ventura M."/>
        </authorList>
    </citation>
    <scope>NUCLEOTIDE SEQUENCE [LARGE SCALE GENOMIC DNA]</scope>
    <source>
        <strain evidence="8 9">LMG 31471</strain>
    </source>
</reference>
<evidence type="ECO:0000256" key="4">
    <source>
        <dbReference type="ARBA" id="ARBA00023136"/>
    </source>
</evidence>
<evidence type="ECO:0000256" key="2">
    <source>
        <dbReference type="ARBA" id="ARBA00022692"/>
    </source>
</evidence>
<evidence type="ECO:0000313" key="9">
    <source>
        <dbReference type="Proteomes" id="UP000441772"/>
    </source>
</evidence>
<protein>
    <submittedName>
        <fullName evidence="8">MFS transporter</fullName>
    </submittedName>
</protein>
<keyword evidence="2 6" id="KW-0812">Transmembrane</keyword>
<dbReference type="AlphaFoldDB" id="A0A6I1GH15"/>
<feature type="transmembrane region" description="Helical" evidence="6">
    <location>
        <begin position="247"/>
        <end position="270"/>
    </location>
</feature>
<organism evidence="8 9">
    <name type="scientific">Bifidobacterium leontopitheci</name>
    <dbReference type="NCBI Taxonomy" id="2650774"/>
    <lineage>
        <taxon>Bacteria</taxon>
        <taxon>Bacillati</taxon>
        <taxon>Actinomycetota</taxon>
        <taxon>Actinomycetes</taxon>
        <taxon>Bifidobacteriales</taxon>
        <taxon>Bifidobacteriaceae</taxon>
        <taxon>Bifidobacterium</taxon>
    </lineage>
</organism>
<feature type="transmembrane region" description="Helical" evidence="6">
    <location>
        <begin position="185"/>
        <end position="210"/>
    </location>
</feature>
<feature type="transmembrane region" description="Helical" evidence="6">
    <location>
        <begin position="444"/>
        <end position="463"/>
    </location>
</feature>
<feature type="transmembrane region" description="Helical" evidence="6">
    <location>
        <begin position="533"/>
        <end position="552"/>
    </location>
</feature>
<comment type="caution">
    <text evidence="8">The sequence shown here is derived from an EMBL/GenBank/DDBJ whole genome shotgun (WGS) entry which is preliminary data.</text>
</comment>
<name>A0A6I1GH15_9BIFI</name>
<dbReference type="PANTHER" id="PTHR23528">
    <property type="match status" value="1"/>
</dbReference>
<dbReference type="Gene3D" id="1.20.1250.20">
    <property type="entry name" value="MFS general substrate transporter like domains"/>
    <property type="match status" value="1"/>
</dbReference>
<feature type="transmembrane region" description="Helical" evidence="6">
    <location>
        <begin position="469"/>
        <end position="493"/>
    </location>
</feature>
<evidence type="ECO:0000256" key="5">
    <source>
        <dbReference type="SAM" id="MobiDB-lite"/>
    </source>
</evidence>
<feature type="transmembrane region" description="Helical" evidence="6">
    <location>
        <begin position="291"/>
        <end position="308"/>
    </location>
</feature>
<dbReference type="CDD" id="cd06174">
    <property type="entry name" value="MFS"/>
    <property type="match status" value="1"/>
</dbReference>
<evidence type="ECO:0000256" key="3">
    <source>
        <dbReference type="ARBA" id="ARBA00022989"/>
    </source>
</evidence>
<feature type="transmembrane region" description="Helical" evidence="6">
    <location>
        <begin position="373"/>
        <end position="394"/>
    </location>
</feature>